<dbReference type="PANTHER" id="PTHR43591">
    <property type="entry name" value="METHYLTRANSFERASE"/>
    <property type="match status" value="1"/>
</dbReference>
<comment type="caution">
    <text evidence="3">The sequence shown here is derived from an EMBL/GenBank/DDBJ whole genome shotgun (WGS) entry which is preliminary data.</text>
</comment>
<dbReference type="EMBL" id="PJQL01000189">
    <property type="protein sequence ID" value="RCH98537.1"/>
    <property type="molecule type" value="Genomic_DNA"/>
</dbReference>
<gene>
    <name evidence="3" type="ORF">CU097_011837</name>
</gene>
<dbReference type="PANTHER" id="PTHR43591:SF24">
    <property type="entry name" value="2-METHOXY-6-POLYPRENYL-1,4-BENZOQUINOL METHYLASE, MITOCHONDRIAL"/>
    <property type="match status" value="1"/>
</dbReference>
<evidence type="ECO:0000256" key="1">
    <source>
        <dbReference type="SAM" id="MobiDB-lite"/>
    </source>
</evidence>
<dbReference type="InterPro" id="IPR041698">
    <property type="entry name" value="Methyltransf_25"/>
</dbReference>
<feature type="region of interest" description="Disordered" evidence="1">
    <location>
        <begin position="41"/>
        <end position="107"/>
    </location>
</feature>
<dbReference type="OrthoDB" id="2013972at2759"/>
<evidence type="ECO:0000313" key="3">
    <source>
        <dbReference type="EMBL" id="RCH98537.1"/>
    </source>
</evidence>
<dbReference type="Gene3D" id="3.40.50.150">
    <property type="entry name" value="Vaccinia Virus protein VP39"/>
    <property type="match status" value="1"/>
</dbReference>
<proteinExistence type="predicted"/>
<feature type="domain" description="Methyltransferase" evidence="2">
    <location>
        <begin position="242"/>
        <end position="337"/>
    </location>
</feature>
<feature type="compositionally biased region" description="Polar residues" evidence="1">
    <location>
        <begin position="52"/>
        <end position="69"/>
    </location>
</feature>
<accession>A0A367K8P0</accession>
<dbReference type="Pfam" id="PF13649">
    <property type="entry name" value="Methyltransf_25"/>
    <property type="match status" value="1"/>
</dbReference>
<evidence type="ECO:0000313" key="4">
    <source>
        <dbReference type="Proteomes" id="UP000252139"/>
    </source>
</evidence>
<dbReference type="AlphaFoldDB" id="A0A367K8P0"/>
<dbReference type="CDD" id="cd02440">
    <property type="entry name" value="AdoMet_MTases"/>
    <property type="match status" value="1"/>
</dbReference>
<organism evidence="3 4">
    <name type="scientific">Rhizopus azygosporus</name>
    <name type="common">Rhizopus microsporus var. azygosporus</name>
    <dbReference type="NCBI Taxonomy" id="86630"/>
    <lineage>
        <taxon>Eukaryota</taxon>
        <taxon>Fungi</taxon>
        <taxon>Fungi incertae sedis</taxon>
        <taxon>Mucoromycota</taxon>
        <taxon>Mucoromycotina</taxon>
        <taxon>Mucoromycetes</taxon>
        <taxon>Mucorales</taxon>
        <taxon>Mucorineae</taxon>
        <taxon>Rhizopodaceae</taxon>
        <taxon>Rhizopus</taxon>
    </lineage>
</organism>
<dbReference type="GO" id="GO:0008168">
    <property type="term" value="F:methyltransferase activity"/>
    <property type="evidence" value="ECO:0007669"/>
    <property type="project" value="TreeGrafter"/>
</dbReference>
<keyword evidence="4" id="KW-1185">Reference proteome</keyword>
<dbReference type="STRING" id="86630.A0A367K8P0"/>
<feature type="compositionally biased region" description="Low complexity" evidence="1">
    <location>
        <begin position="74"/>
        <end position="100"/>
    </location>
</feature>
<dbReference type="Proteomes" id="UP000252139">
    <property type="component" value="Unassembled WGS sequence"/>
</dbReference>
<reference evidence="3 4" key="1">
    <citation type="journal article" date="2018" name="G3 (Bethesda)">
        <title>Phylogenetic and Phylogenomic Definition of Rhizopus Species.</title>
        <authorList>
            <person name="Gryganskyi A.P."/>
            <person name="Golan J."/>
            <person name="Dolatabadi S."/>
            <person name="Mondo S."/>
            <person name="Robb S."/>
            <person name="Idnurm A."/>
            <person name="Muszewska A."/>
            <person name="Steczkiewicz K."/>
            <person name="Masonjones S."/>
            <person name="Liao H.L."/>
            <person name="Gajdeczka M.T."/>
            <person name="Anike F."/>
            <person name="Vuek A."/>
            <person name="Anishchenko I.M."/>
            <person name="Voigt K."/>
            <person name="de Hoog G.S."/>
            <person name="Smith M.E."/>
            <person name="Heitman J."/>
            <person name="Vilgalys R."/>
            <person name="Stajich J.E."/>
        </authorList>
    </citation>
    <scope>NUCLEOTIDE SEQUENCE [LARGE SCALE GENOMIC DNA]</scope>
    <source>
        <strain evidence="3 4">CBS 357.93</strain>
    </source>
</reference>
<sequence>MMKKKSSKYNARPLCTSDIVSIPLKEQYPIHAATRVATTYAFTNEPPKRTKTYNQPSLHHSKSQSSINRNKVALSLSSSSSTSSSVSTVIPTPSHSTPSIKQHKKRPLSSEIILRIMDQRLLQHQHQKQFETAMSAAQLKRSSSLCLGLQQPRANKMTSKPITRRASTRQLQEAILKKPSKHALPKLYSQQQAALITEWPYVLTEDNAEQDRMVSQHYLLRTAFGSDFCAPTRPQLEKGIIVLDIGCGSGTWTMEMSTAFPKSTFIGIDKNACFPKDIKPRNCHFRTCDTLHPQQLSLPFPDNSIDYIFQRDLNWGLNAQMWQPLLQEYSRILKPGGWVEFVESDLETQSSSENECHLNDKLISGLCMRQQDPYAVHRLPTMLSINGFRQVDTITQSFPLGWGMSHAGTSDRSETSTLADGASTVEQKEEGSKCSEFARAMSSQYLDLLKSLRPWLSVVMNLNHEKYDNYIAGLPAEWSRAKTFVNWHCVIAQKPNYT</sequence>
<evidence type="ECO:0000259" key="2">
    <source>
        <dbReference type="Pfam" id="PF13649"/>
    </source>
</evidence>
<dbReference type="SUPFAM" id="SSF53335">
    <property type="entry name" value="S-adenosyl-L-methionine-dependent methyltransferases"/>
    <property type="match status" value="1"/>
</dbReference>
<dbReference type="InterPro" id="IPR029063">
    <property type="entry name" value="SAM-dependent_MTases_sf"/>
</dbReference>
<name>A0A367K8P0_RHIAZ</name>
<protein>
    <recommendedName>
        <fullName evidence="2">Methyltransferase domain-containing protein</fullName>
    </recommendedName>
</protein>